<organism evidence="2 3">
    <name type="scientific">Caenorhabditis remanei</name>
    <name type="common">Caenorhabditis vulgaris</name>
    <dbReference type="NCBI Taxonomy" id="31234"/>
    <lineage>
        <taxon>Eukaryota</taxon>
        <taxon>Metazoa</taxon>
        <taxon>Ecdysozoa</taxon>
        <taxon>Nematoda</taxon>
        <taxon>Chromadorea</taxon>
        <taxon>Rhabditida</taxon>
        <taxon>Rhabditina</taxon>
        <taxon>Rhabditomorpha</taxon>
        <taxon>Rhabditoidea</taxon>
        <taxon>Rhabditidae</taxon>
        <taxon>Peloderinae</taxon>
        <taxon>Caenorhabditis</taxon>
    </lineage>
</organism>
<feature type="transmembrane region" description="Helical" evidence="1">
    <location>
        <begin position="195"/>
        <end position="215"/>
    </location>
</feature>
<feature type="transmembrane region" description="Helical" evidence="1">
    <location>
        <begin position="45"/>
        <end position="67"/>
    </location>
</feature>
<dbReference type="GeneID" id="9801174"/>
<accession>A0A6A5G5R0</accession>
<comment type="caution">
    <text evidence="2">The sequence shown here is derived from an EMBL/GenBank/DDBJ whole genome shotgun (WGS) entry which is preliminary data.</text>
</comment>
<keyword evidence="1" id="KW-1133">Transmembrane helix</keyword>
<feature type="transmembrane region" description="Helical" evidence="1">
    <location>
        <begin position="146"/>
        <end position="167"/>
    </location>
</feature>
<feature type="transmembrane region" description="Helical" evidence="1">
    <location>
        <begin position="227"/>
        <end position="252"/>
    </location>
</feature>
<proteinExistence type="predicted"/>
<feature type="transmembrane region" description="Helical" evidence="1">
    <location>
        <begin position="6"/>
        <end position="24"/>
    </location>
</feature>
<evidence type="ECO:0000313" key="2">
    <source>
        <dbReference type="EMBL" id="KAF1750143.1"/>
    </source>
</evidence>
<evidence type="ECO:0000256" key="1">
    <source>
        <dbReference type="SAM" id="Phobius"/>
    </source>
</evidence>
<dbReference type="Proteomes" id="UP000483820">
    <property type="component" value="Chromosome V"/>
</dbReference>
<dbReference type="CTD" id="9801174"/>
<dbReference type="RefSeq" id="XP_003092930.2">
    <property type="nucleotide sequence ID" value="XM_003092882.2"/>
</dbReference>
<evidence type="ECO:0000313" key="3">
    <source>
        <dbReference type="Proteomes" id="UP000483820"/>
    </source>
</evidence>
<keyword evidence="1" id="KW-0812">Transmembrane</keyword>
<feature type="transmembrane region" description="Helical" evidence="1">
    <location>
        <begin position="115"/>
        <end position="134"/>
    </location>
</feature>
<name>A0A6A5G5R0_CAERE</name>
<keyword evidence="1" id="KW-0472">Membrane</keyword>
<sequence>MATEGIQELFLVGAIFTLPICLYFHFKFIKIAVIREYFTTFSRALLGLISGGYVITVAGNLAMIVAQLRQSEFMRLKLEATNVHVEFIINFLKLFFFIDAYFGDYKRIFKNHPKFGFLIVFLSIFLGYMSLLIPEFTYRGFDENHPSAYVLFGITSLNLVLNVIVFCSKKRAIITTHGKVDLQTRFLIFEAKETLSVVLFVTTFRFLISLSWITFHQLPIQFPPQTILNAHLIFGFLRGLESISFPTAFLFYHERIQRHVERKRRGAAKNEEPRSTKGEILAQEWLAEEYYKYLANLFKGPGPVKEKKEKKQKAVTISEQRLLESHEILE</sequence>
<feature type="transmembrane region" description="Helical" evidence="1">
    <location>
        <begin position="87"/>
        <end position="103"/>
    </location>
</feature>
<dbReference type="AlphaFoldDB" id="A0A6A5G5R0"/>
<protein>
    <submittedName>
        <fullName evidence="2">Uncharacterized protein</fullName>
    </submittedName>
</protein>
<dbReference type="KEGG" id="crq:GCK72_016690"/>
<dbReference type="EMBL" id="WUAV01000005">
    <property type="protein sequence ID" value="KAF1750143.1"/>
    <property type="molecule type" value="Genomic_DNA"/>
</dbReference>
<reference evidence="2 3" key="1">
    <citation type="submission" date="2019-12" db="EMBL/GenBank/DDBJ databases">
        <title>Chromosome-level assembly of the Caenorhabditis remanei genome.</title>
        <authorList>
            <person name="Teterina A.A."/>
            <person name="Willis J.H."/>
            <person name="Phillips P.C."/>
        </authorList>
    </citation>
    <scope>NUCLEOTIDE SEQUENCE [LARGE SCALE GENOMIC DNA]</scope>
    <source>
        <strain evidence="2 3">PX506</strain>
        <tissue evidence="2">Whole organism</tissue>
    </source>
</reference>
<gene>
    <name evidence="2" type="ORF">GCK72_016690</name>
</gene>